<gene>
    <name evidence="2" type="ORF">K7K06_21560</name>
</gene>
<comment type="caution">
    <text evidence="2">The sequence shown here is derived from an EMBL/GenBank/DDBJ whole genome shotgun (WGS) entry which is preliminary data.</text>
</comment>
<sequence>MSLTKFGSQVREYRRERNITLSIMATQLSTSPAFLSAMETGRSKVPMDWASKIAQYFSSTGNTVHETDLKVLAAEANDNVSLEGLPAHHKMLIAGFANSHLNQKQLAKFGELLKEIHAEDRKNDGK</sequence>
<dbReference type="EMBL" id="JAINZM010000028">
    <property type="protein sequence ID" value="MCW6058222.1"/>
    <property type="molecule type" value="Genomic_DNA"/>
</dbReference>
<dbReference type="InterPro" id="IPR001387">
    <property type="entry name" value="Cro/C1-type_HTH"/>
</dbReference>
<evidence type="ECO:0000313" key="2">
    <source>
        <dbReference type="EMBL" id="MCW6058222.1"/>
    </source>
</evidence>
<evidence type="ECO:0000259" key="1">
    <source>
        <dbReference type="PROSITE" id="PS50943"/>
    </source>
</evidence>
<dbReference type="Proteomes" id="UP001142690">
    <property type="component" value="Unassembled WGS sequence"/>
</dbReference>
<accession>A0ABT3LP51</accession>
<dbReference type="Pfam" id="PF13560">
    <property type="entry name" value="HTH_31"/>
    <property type="match status" value="1"/>
</dbReference>
<dbReference type="CDD" id="cd00093">
    <property type="entry name" value="HTH_XRE"/>
    <property type="match status" value="1"/>
</dbReference>
<feature type="domain" description="HTH cro/C1-type" evidence="1">
    <location>
        <begin position="10"/>
        <end position="64"/>
    </location>
</feature>
<dbReference type="Gene3D" id="1.10.260.40">
    <property type="entry name" value="lambda repressor-like DNA-binding domains"/>
    <property type="match status" value="1"/>
</dbReference>
<keyword evidence="3" id="KW-1185">Reference proteome</keyword>
<dbReference type="SUPFAM" id="SSF47413">
    <property type="entry name" value="lambda repressor-like DNA-binding domains"/>
    <property type="match status" value="1"/>
</dbReference>
<dbReference type="SMART" id="SM00530">
    <property type="entry name" value="HTH_XRE"/>
    <property type="match status" value="1"/>
</dbReference>
<proteinExistence type="predicted"/>
<reference evidence="2" key="1">
    <citation type="submission" date="2021-08" db="EMBL/GenBank/DDBJ databases">
        <title>Characterization of Pseudomonas fragariae.</title>
        <authorList>
            <person name="Carvalho R."/>
            <person name="Marin M."/>
        </authorList>
    </citation>
    <scope>NUCLEOTIDE SEQUENCE</scope>
    <source>
        <strain evidence="2">17</strain>
    </source>
</reference>
<name>A0ABT3LP51_9PSED</name>
<dbReference type="PROSITE" id="PS50943">
    <property type="entry name" value="HTH_CROC1"/>
    <property type="match status" value="1"/>
</dbReference>
<organism evidence="2 3">
    <name type="scientific">Pseudomonas fragariae</name>
    <name type="common">ex Marin et al. 2024</name>
    <dbReference type="NCBI Taxonomy" id="3080056"/>
    <lineage>
        <taxon>Bacteria</taxon>
        <taxon>Pseudomonadati</taxon>
        <taxon>Pseudomonadota</taxon>
        <taxon>Gammaproteobacteria</taxon>
        <taxon>Pseudomonadales</taxon>
        <taxon>Pseudomonadaceae</taxon>
        <taxon>Pseudomonas</taxon>
    </lineage>
</organism>
<evidence type="ECO:0000313" key="3">
    <source>
        <dbReference type="Proteomes" id="UP001142690"/>
    </source>
</evidence>
<dbReference type="InterPro" id="IPR010982">
    <property type="entry name" value="Lambda_DNA-bd_dom_sf"/>
</dbReference>
<protein>
    <submittedName>
        <fullName evidence="2">Helix-turn-helix domain-containing protein</fullName>
    </submittedName>
</protein>